<dbReference type="PANTHER" id="PTHR45827">
    <property type="entry name" value="SORTING NEXIN"/>
    <property type="match status" value="1"/>
</dbReference>
<evidence type="ECO:0000256" key="3">
    <source>
        <dbReference type="SAM" id="MobiDB-lite"/>
    </source>
</evidence>
<name>A0A8S2QKH4_9BILA</name>
<dbReference type="InterPro" id="IPR036028">
    <property type="entry name" value="SH3-like_dom_sf"/>
</dbReference>
<keyword evidence="1 2" id="KW-0728">SH3 domain</keyword>
<reference evidence="5" key="1">
    <citation type="submission" date="2021-02" db="EMBL/GenBank/DDBJ databases">
        <authorList>
            <person name="Nowell W R."/>
        </authorList>
    </citation>
    <scope>NUCLEOTIDE SEQUENCE</scope>
</reference>
<dbReference type="GO" id="GO:0016197">
    <property type="term" value="P:endosomal transport"/>
    <property type="evidence" value="ECO:0007669"/>
    <property type="project" value="TreeGrafter"/>
</dbReference>
<proteinExistence type="predicted"/>
<feature type="region of interest" description="Disordered" evidence="3">
    <location>
        <begin position="283"/>
        <end position="350"/>
    </location>
</feature>
<dbReference type="Proteomes" id="UP000676336">
    <property type="component" value="Unassembled WGS sequence"/>
</dbReference>
<dbReference type="InterPro" id="IPR036871">
    <property type="entry name" value="PX_dom_sf"/>
</dbReference>
<dbReference type="InterPro" id="IPR001452">
    <property type="entry name" value="SH3_domain"/>
</dbReference>
<feature type="domain" description="SH3" evidence="4">
    <location>
        <begin position="3"/>
        <end position="64"/>
    </location>
</feature>
<dbReference type="GO" id="GO:0097320">
    <property type="term" value="P:plasma membrane tubulation"/>
    <property type="evidence" value="ECO:0007669"/>
    <property type="project" value="TreeGrafter"/>
</dbReference>
<dbReference type="AlphaFoldDB" id="A0A8S2QKH4"/>
<feature type="compositionally biased region" description="Polar residues" evidence="3">
    <location>
        <begin position="314"/>
        <end position="338"/>
    </location>
</feature>
<protein>
    <recommendedName>
        <fullName evidence="4">SH3 domain-containing protein</fullName>
    </recommendedName>
</protein>
<evidence type="ECO:0000259" key="4">
    <source>
        <dbReference type="PROSITE" id="PS50002"/>
    </source>
</evidence>
<dbReference type="GO" id="GO:0005886">
    <property type="term" value="C:plasma membrane"/>
    <property type="evidence" value="ECO:0007669"/>
    <property type="project" value="TreeGrafter"/>
</dbReference>
<feature type="compositionally biased region" description="Low complexity" evidence="3">
    <location>
        <begin position="138"/>
        <end position="150"/>
    </location>
</feature>
<evidence type="ECO:0000256" key="1">
    <source>
        <dbReference type="ARBA" id="ARBA00022443"/>
    </source>
</evidence>
<sequence>MSNSEFKARALYEFAAEGPNELSFNANDILTITSNTAGHGWWYAKSASGKVGVIPQNYVEALNDLPEPNEPPPPPLSSFSNPANVYLNRDLTNTNFNISKPSIPTSYTPPSDPPQYMNPVTYNNWQSQDPPAWSPPIAGAAAQSNQAAEQTLTNSNQPLKICTESEKKLANNVFISDDTDNGYITVNDLSPRLILMSNTYSRSSELTNSSDDIYEYLETPKSMSSISNHISPFFFPNISLPLSQQSTISNSYLIPVSSSEQLHIYSTIEDVEINHSEILHNKSKTLPLPMRPSSRRDTDSDDSFSDSECPPSSQQATNSNTLTPHSTSPYPNSRSSFTGGEVNKPPPRARFFDKHGLDNYLLNGSKAKPEEHVEIAYDENEGGVCWARNHTLPPFGCRVEDPSKGTKLGGLKAFMEYKVHIDIPGSRVVLRRYKQFDWLHEQL</sequence>
<dbReference type="GO" id="GO:0006897">
    <property type="term" value="P:endocytosis"/>
    <property type="evidence" value="ECO:0007669"/>
    <property type="project" value="TreeGrafter"/>
</dbReference>
<gene>
    <name evidence="5" type="ORF">SMN809_LOCUS17786</name>
</gene>
<evidence type="ECO:0000313" key="5">
    <source>
        <dbReference type="EMBL" id="CAF4110618.1"/>
    </source>
</evidence>
<dbReference type="SUPFAM" id="SSF50044">
    <property type="entry name" value="SH3-domain"/>
    <property type="match status" value="1"/>
</dbReference>
<evidence type="ECO:0000256" key="2">
    <source>
        <dbReference type="PROSITE-ProRule" id="PRU00192"/>
    </source>
</evidence>
<dbReference type="PROSITE" id="PS50002">
    <property type="entry name" value="SH3"/>
    <property type="match status" value="1"/>
</dbReference>
<feature type="non-terminal residue" evidence="5">
    <location>
        <position position="1"/>
    </location>
</feature>
<dbReference type="Pfam" id="PF14604">
    <property type="entry name" value="SH3_9"/>
    <property type="match status" value="1"/>
</dbReference>
<dbReference type="SUPFAM" id="SSF64268">
    <property type="entry name" value="PX domain"/>
    <property type="match status" value="1"/>
</dbReference>
<dbReference type="Gene3D" id="3.30.1520.10">
    <property type="entry name" value="Phox-like domain"/>
    <property type="match status" value="1"/>
</dbReference>
<feature type="region of interest" description="Disordered" evidence="3">
    <location>
        <begin position="129"/>
        <end position="151"/>
    </location>
</feature>
<dbReference type="EMBL" id="CAJOBI010008359">
    <property type="protein sequence ID" value="CAF4110618.1"/>
    <property type="molecule type" value="Genomic_DNA"/>
</dbReference>
<dbReference type="PANTHER" id="PTHR45827:SF1">
    <property type="entry name" value="SORTING NEXIN"/>
    <property type="match status" value="1"/>
</dbReference>
<dbReference type="GO" id="GO:0031410">
    <property type="term" value="C:cytoplasmic vesicle"/>
    <property type="evidence" value="ECO:0007669"/>
    <property type="project" value="TreeGrafter"/>
</dbReference>
<dbReference type="Gene3D" id="2.30.30.40">
    <property type="entry name" value="SH3 Domains"/>
    <property type="match status" value="1"/>
</dbReference>
<accession>A0A8S2QKH4</accession>
<dbReference type="GO" id="GO:0035091">
    <property type="term" value="F:phosphatidylinositol binding"/>
    <property type="evidence" value="ECO:0007669"/>
    <property type="project" value="InterPro"/>
</dbReference>
<evidence type="ECO:0000313" key="6">
    <source>
        <dbReference type="Proteomes" id="UP000676336"/>
    </source>
</evidence>
<organism evidence="5 6">
    <name type="scientific">Rotaria magnacalcarata</name>
    <dbReference type="NCBI Taxonomy" id="392030"/>
    <lineage>
        <taxon>Eukaryota</taxon>
        <taxon>Metazoa</taxon>
        <taxon>Spiralia</taxon>
        <taxon>Gnathifera</taxon>
        <taxon>Rotifera</taxon>
        <taxon>Eurotatoria</taxon>
        <taxon>Bdelloidea</taxon>
        <taxon>Philodinida</taxon>
        <taxon>Philodinidae</taxon>
        <taxon>Rotaria</taxon>
    </lineage>
</organism>
<comment type="caution">
    <text evidence="5">The sequence shown here is derived from an EMBL/GenBank/DDBJ whole genome shotgun (WGS) entry which is preliminary data.</text>
</comment>
<dbReference type="SMART" id="SM00326">
    <property type="entry name" value="SH3"/>
    <property type="match status" value="1"/>
</dbReference>
<dbReference type="PRINTS" id="PR00452">
    <property type="entry name" value="SH3DOMAIN"/>
</dbReference>